<keyword evidence="2" id="KW-1185">Reference proteome</keyword>
<dbReference type="Proteomes" id="UP000196521">
    <property type="component" value="Chromosome"/>
</dbReference>
<dbReference type="AlphaFoldDB" id="A0A6J7ZLC6"/>
<dbReference type="EMBL" id="CZCZ02000013">
    <property type="protein sequence ID" value="CAC5343198.1"/>
    <property type="molecule type" value="Genomic_DNA"/>
</dbReference>
<sequence length="47" mass="5446">MATQTKPTFVGLRKNQRTKQLEIVATQTKPTFVGLRPEFSLSPRRWT</sequence>
<evidence type="ECO:0000313" key="1">
    <source>
        <dbReference type="EMBL" id="CAC5343198.1"/>
    </source>
</evidence>
<dbReference type="EMBL" id="LR812490">
    <property type="protein sequence ID" value="CAC5343198.1"/>
    <property type="molecule type" value="Genomic_DNA"/>
</dbReference>
<name>A0A6J7ZLC6_PLARU</name>
<organism evidence="1 2">
    <name type="scientific">Planktothrix rubescens CCAP 1459/22</name>
    <dbReference type="NCBI Taxonomy" id="329571"/>
    <lineage>
        <taxon>Bacteria</taxon>
        <taxon>Bacillati</taxon>
        <taxon>Cyanobacteriota</taxon>
        <taxon>Cyanophyceae</taxon>
        <taxon>Oscillatoriophycideae</taxon>
        <taxon>Oscillatoriales</taxon>
        <taxon>Microcoleaceae</taxon>
        <taxon>Planktothrix</taxon>
    </lineage>
</organism>
<reference evidence="1" key="1">
    <citation type="submission" date="2020-05" db="EMBL/GenBank/DDBJ databases">
        <authorList>
            <consortium name="Genoscope - CEA"/>
            <person name="William W."/>
        </authorList>
    </citation>
    <scope>NUCLEOTIDE SEQUENCE [LARGE SCALE GENOMIC DNA]</scope>
    <source>
        <strain evidence="1">PCC 7821</strain>
    </source>
</reference>
<protein>
    <submittedName>
        <fullName evidence="1">Uncharacterized protein</fullName>
    </submittedName>
</protein>
<comment type="caution">
    <text evidence="1">The sequence shown here is derived from an EMBL/GenBank/DDBJ whole genome shotgun (WGS) entry which is preliminary data.</text>
</comment>
<gene>
    <name evidence="1" type="ORF">PLAN_30427</name>
</gene>
<evidence type="ECO:0000313" key="2">
    <source>
        <dbReference type="Proteomes" id="UP000196521"/>
    </source>
</evidence>
<proteinExistence type="predicted"/>
<accession>A0A6J7ZLC6</accession>